<dbReference type="EMBL" id="JAWRVE010000145">
    <property type="protein sequence ID" value="KAL1853923.1"/>
    <property type="molecule type" value="Genomic_DNA"/>
</dbReference>
<reference evidence="1 2" key="1">
    <citation type="journal article" date="2024" name="IMA Fungus">
        <title>IMA Genome - F19 : A genome assembly and annotation guide to empower mycologists, including annotated draft genome sequences of Ceratocystis pirilliformis, Diaporthe australafricana, Fusarium ophioides, Paecilomyces lecythidis, and Sporothrix stenoceras.</title>
        <authorList>
            <person name="Aylward J."/>
            <person name="Wilson A.M."/>
            <person name="Visagie C.M."/>
            <person name="Spraker J."/>
            <person name="Barnes I."/>
            <person name="Buitendag C."/>
            <person name="Ceriani C."/>
            <person name="Del Mar Angel L."/>
            <person name="du Plessis D."/>
            <person name="Fuchs T."/>
            <person name="Gasser K."/>
            <person name="Kramer D."/>
            <person name="Li W."/>
            <person name="Munsamy K."/>
            <person name="Piso A."/>
            <person name="Price J.L."/>
            <person name="Sonnekus B."/>
            <person name="Thomas C."/>
            <person name="van der Nest A."/>
            <person name="van Dijk A."/>
            <person name="van Heerden A."/>
            <person name="van Vuuren N."/>
            <person name="Yilmaz N."/>
            <person name="Duong T.A."/>
            <person name="van der Merwe N.A."/>
            <person name="Wingfield M.J."/>
            <person name="Wingfield B.D."/>
        </authorList>
    </citation>
    <scope>NUCLEOTIDE SEQUENCE [LARGE SCALE GENOMIC DNA]</scope>
    <source>
        <strain evidence="1 2">CMW 18300</strain>
    </source>
</reference>
<name>A0ABR3W5M1_9PEZI</name>
<gene>
    <name evidence="1" type="ORF">Daus18300_011665</name>
</gene>
<proteinExistence type="predicted"/>
<sequence>MSLMRLERAVLAAGAVKQPSLSGYEALRVIYNFDITALDTFTHVDFPVIGYRLMMQGCLERPDALLRNQGSTSFLAHLPARYGSVPFVNDAIHCVAARAAQMLGQATVSASPPALYGKALRSLRSSIQSSSWSDLYCATRLFVLYELISEMHEKESSIFEAQGWQDFFERAACRETSTDARFWWRLFGANCFLPGILKDARMLFSNTTLDSFEYLSSNLKILQRAENTHQALLAIHEQYQHFGAPQTQASLYDLPISGRVESSDRIRIRHFLQYPFMFLGRLRASLSLSGADRATSEEEAQNFAAQTLHMEKMARTADPNMAWHLAQRNSLPYSIVRTREDWLSISERGENWEELKTYLAERWLKWDGSWHEEVLIKELGEVHSE</sequence>
<dbReference type="PANTHER" id="PTHR38111">
    <property type="entry name" value="ZN(2)-C6 FUNGAL-TYPE DOMAIN-CONTAINING PROTEIN-RELATED"/>
    <property type="match status" value="1"/>
</dbReference>
<dbReference type="PANTHER" id="PTHR38111:SF6">
    <property type="entry name" value="FINGER DOMAIN PROTEIN, PUTATIVE (AFU_ORTHOLOGUE AFUA_8G01940)-RELATED"/>
    <property type="match status" value="1"/>
</dbReference>
<evidence type="ECO:0000313" key="2">
    <source>
        <dbReference type="Proteomes" id="UP001583177"/>
    </source>
</evidence>
<accession>A0ABR3W5M1</accession>
<comment type="caution">
    <text evidence="1">The sequence shown here is derived from an EMBL/GenBank/DDBJ whole genome shotgun (WGS) entry which is preliminary data.</text>
</comment>
<keyword evidence="2" id="KW-1185">Reference proteome</keyword>
<evidence type="ECO:0000313" key="1">
    <source>
        <dbReference type="EMBL" id="KAL1853923.1"/>
    </source>
</evidence>
<protein>
    <submittedName>
        <fullName evidence="1">Uncharacterized protein</fullName>
    </submittedName>
</protein>
<dbReference type="Proteomes" id="UP001583177">
    <property type="component" value="Unassembled WGS sequence"/>
</dbReference>
<organism evidence="1 2">
    <name type="scientific">Diaporthe australafricana</name>
    <dbReference type="NCBI Taxonomy" id="127596"/>
    <lineage>
        <taxon>Eukaryota</taxon>
        <taxon>Fungi</taxon>
        <taxon>Dikarya</taxon>
        <taxon>Ascomycota</taxon>
        <taxon>Pezizomycotina</taxon>
        <taxon>Sordariomycetes</taxon>
        <taxon>Sordariomycetidae</taxon>
        <taxon>Diaporthales</taxon>
        <taxon>Diaporthaceae</taxon>
        <taxon>Diaporthe</taxon>
    </lineage>
</organism>
<dbReference type="InterPro" id="IPR053178">
    <property type="entry name" value="Osmoadaptation_assoc"/>
</dbReference>